<dbReference type="PANTHER" id="PTHR16140:SF0">
    <property type="entry name" value="NON-STRUCTURAL MAINTENANCE OF CHROMOSOMES ELEMENT 4"/>
    <property type="match status" value="1"/>
</dbReference>
<reference evidence="4" key="1">
    <citation type="journal article" date="2016" name="Nat. Commun.">
        <title>The Gonium pectorale genome demonstrates co-option of cell cycle regulation during the evolution of multicellularity.</title>
        <authorList>
            <person name="Hanschen E.R."/>
            <person name="Marriage T.N."/>
            <person name="Ferris P.J."/>
            <person name="Hamaji T."/>
            <person name="Toyoda A."/>
            <person name="Fujiyama A."/>
            <person name="Neme R."/>
            <person name="Noguchi H."/>
            <person name="Minakuchi Y."/>
            <person name="Suzuki M."/>
            <person name="Kawai-Toyooka H."/>
            <person name="Smith D.R."/>
            <person name="Sparks H."/>
            <person name="Anderson J."/>
            <person name="Bakaric R."/>
            <person name="Luria V."/>
            <person name="Karger A."/>
            <person name="Kirschner M.W."/>
            <person name="Durand P.M."/>
            <person name="Michod R.E."/>
            <person name="Nozaki H."/>
            <person name="Olson B.J."/>
        </authorList>
    </citation>
    <scope>NUCLEOTIDE SEQUENCE [LARGE SCALE GENOMIC DNA]</scope>
    <source>
        <strain evidence="4">NIES-2863</strain>
    </source>
</reference>
<dbReference type="GO" id="GO:0005634">
    <property type="term" value="C:nucleus"/>
    <property type="evidence" value="ECO:0007669"/>
    <property type="project" value="InterPro"/>
</dbReference>
<feature type="region of interest" description="Disordered" evidence="2">
    <location>
        <begin position="425"/>
        <end position="467"/>
    </location>
</feature>
<accession>A0A150GE35</accession>
<dbReference type="Proteomes" id="UP000075714">
    <property type="component" value="Unassembled WGS sequence"/>
</dbReference>
<dbReference type="STRING" id="33097.A0A150GE35"/>
<name>A0A150GE35_GONPE</name>
<dbReference type="PANTHER" id="PTHR16140">
    <property type="entry name" value="NON-STRUCTURAL MAINTENANCE OF CHROMOSOMES ELEMENT 4"/>
    <property type="match status" value="1"/>
</dbReference>
<dbReference type="OrthoDB" id="550792at2759"/>
<evidence type="ECO:0000256" key="1">
    <source>
        <dbReference type="SAM" id="Coils"/>
    </source>
</evidence>
<feature type="region of interest" description="Disordered" evidence="2">
    <location>
        <begin position="20"/>
        <end position="42"/>
    </location>
</feature>
<dbReference type="GO" id="GO:0006281">
    <property type="term" value="P:DNA repair"/>
    <property type="evidence" value="ECO:0007669"/>
    <property type="project" value="InterPro"/>
</dbReference>
<proteinExistence type="predicted"/>
<feature type="coiled-coil region" evidence="1">
    <location>
        <begin position="571"/>
        <end position="679"/>
    </location>
</feature>
<feature type="region of interest" description="Disordered" evidence="2">
    <location>
        <begin position="727"/>
        <end position="750"/>
    </location>
</feature>
<feature type="compositionally biased region" description="Gly residues" evidence="2">
    <location>
        <begin position="446"/>
        <end position="462"/>
    </location>
</feature>
<evidence type="ECO:0000256" key="2">
    <source>
        <dbReference type="SAM" id="MobiDB-lite"/>
    </source>
</evidence>
<keyword evidence="1" id="KW-0175">Coiled coil</keyword>
<feature type="coiled-coil region" evidence="1">
    <location>
        <begin position="491"/>
        <end position="535"/>
    </location>
</feature>
<evidence type="ECO:0000313" key="3">
    <source>
        <dbReference type="EMBL" id="KXZ48107.1"/>
    </source>
</evidence>
<feature type="compositionally biased region" description="Low complexity" evidence="2">
    <location>
        <begin position="728"/>
        <end position="750"/>
    </location>
</feature>
<organism evidence="3 4">
    <name type="scientific">Gonium pectorale</name>
    <name type="common">Green alga</name>
    <dbReference type="NCBI Taxonomy" id="33097"/>
    <lineage>
        <taxon>Eukaryota</taxon>
        <taxon>Viridiplantae</taxon>
        <taxon>Chlorophyta</taxon>
        <taxon>core chlorophytes</taxon>
        <taxon>Chlorophyceae</taxon>
        <taxon>CS clade</taxon>
        <taxon>Chlamydomonadales</taxon>
        <taxon>Volvocaceae</taxon>
        <taxon>Gonium</taxon>
    </lineage>
</organism>
<gene>
    <name evidence="3" type="ORF">GPECTOR_30g202</name>
</gene>
<comment type="caution">
    <text evidence="3">The sequence shown here is derived from an EMBL/GenBank/DDBJ whole genome shotgun (WGS) entry which is preliminary data.</text>
</comment>
<dbReference type="EMBL" id="LSYV01000031">
    <property type="protein sequence ID" value="KXZ48107.1"/>
    <property type="molecule type" value="Genomic_DNA"/>
</dbReference>
<sequence length="2010" mass="205254">MCGDLGGGAAAAVAAAAAAGNAATASEPASRGGRGQHYEGPQFTRQEALQRLRQQDSTLARQREVLTGLDRESSLRFIQVLESHNATLDAITEAGLAARDAAQHAALADCGLQASKRLQRIEQPSIGDFLEALKARFARCSNGGAAAAVADERDGVVELDYKRLGAVAATLLRPVRGPSVLLGPIGAEPRAARAAPQRREREAPAVLTRPKDLDTVQGAAQGLMDSFTSHIMEQMVTCLRALRTPGGDGAAAAAAPATMRTMPSGLRLPVSAFRPLPEVFLDHAGFAQSFENYHALTHLLSQEWLVVWACLEEGWQVAALTREEHADIQRLRRRGRTAAPRAEGSAAAAAATAGAAAGSAAAAATGAGLAPRAAEPANMLPVHMIAALDEEDWEELCREIPPERCLMPSRQYTRNPDVGADVEEPAAAAAQTAGRGAGDGERGGARGRGAGGSGAGPSGSGAGPKVDPTLVALQRREQFGFANMVKEQEFRSTQQGEIKALNDRIRELTDMLEDRKSANRMLNTENQRLKKLTQDLQFQLLNKPTTKGESTALKSMRELAKQFQSQEAMTAARAEKLVTDLMAQNQAAVEEIQQLQQELEATQAELVATRDSLSDASAQISSLLAAQAQLQDEKEELIRTGEQREMESAQALAQLAGEIEALQAQLAQAAVDAEAARVAAEAALRTQKAELLAEALHQRQAAVAEVQAQVGSRSGIAGSTWPSVTGDAAAAAEPQVGAAAAEEPSDAPASAEALGARGNVLELLLHDALLHPGVLGIPTADFWPHLRLACPGLQPPLQHVALVAGPEPQQALTLRTAHRLHFPDDRRLLTEVARGSAVLRLQDLRPAVVGAFGCPRLVPAPVHAGAGAAGGSGTAGGETMREGGDGGVVMVADGTMERVLVVACRDEHDCPSLELFCMDSEGRPTKPFQSLSAPWRLQLPETIPPPGPHEFCLDTHRLHRLQADAARASGLFDTAARVFIGRSDGHTYQVWRLADADARRKASFKALDRVLVHPADDPWAAAAPLATTSLPLTAALSAPTIAQLELRNMRHVLAGEPVVRLYEPSDEIATHALACRTTAGEKLVCHVRVTARLVREPEVSEQLLGALQPALQSGSSAPSLPPLHWLSLLGAEELLLDSLLAQLRAAVAEAAGRLMALPVHGPEAEQQLGELARQAADAVLLKERQLADGLAHCRALVHTAAAFTPDEAQLAAARFEGVREHVARSLAALVAFFRQRMELYRLGAAAWHFITASAGPDDPVARLPATSTPPQAQALAGALHALAAALRALAPPGATATALLAAAAAASGPPLALLLPPARLMAPAGSGTAAVAAARGAHVGATAVAAGAALVEAAGQLEAGLRAAVEAAVAGAGEMAEALRREVAAPGTDDVAAAEAAAVRLASLAAPVTAALVAGLAGVCQAAVAASLAEVDTVAALREQVLAAALVAAATGHAGGATGLTAQSVVHPVGQLTLQLQWQQQAAGAVGTGALLPGSPPPPAAAPARRATAAAQLTATLHSLQWLLGSLARGAAPVAVAASPQSAAAWLRAGSKLRLHAAVLGTGWASAAVAAAGHSLLLTGQRQAAVGLALEVMGREVDRVLDATKAALDAIRVNRSYDEALLSACMPSIANALTSHAAAAVTACFWLACQLLLTPVVVAWQPPAFAGPDAGGDDVVVSQAAALSQAPAAVGTPAGQPAQPAGEAGAAGRAGYGSGSCYSSSLHVASKVSFTMVTLGSMGVGGTAAPPSPPPAAASTLARPADPTLAPLGHPMLTTWQPRGSVLYLDLPRLNAAAAAAAVGAAPDAAPPVDTAALPQLPAAAELLGWSVRHVEEYYHEPASVRSGLGGGGAAAASGARTASVASQGDVGGDLGDAGSAIAALSADPVAVLSEAKLAARMAAEADIVVVAGGRLSEAGSLVKWLSQHGVLVLAASDLLQHGAAAAGSGGGAGIDGGDGGGVGVVQGAGDDGGAKALARTLAGLLASHHLHAAATRALAPRPPPQPRHLRVRP</sequence>
<dbReference type="InterPro" id="IPR027786">
    <property type="entry name" value="Nse4/EID"/>
</dbReference>
<protein>
    <submittedName>
        <fullName evidence="3">Uncharacterized protein</fullName>
    </submittedName>
</protein>
<dbReference type="GO" id="GO:0030915">
    <property type="term" value="C:Smc5-Smc6 complex"/>
    <property type="evidence" value="ECO:0007669"/>
    <property type="project" value="InterPro"/>
</dbReference>
<keyword evidence="4" id="KW-1185">Reference proteome</keyword>
<evidence type="ECO:0000313" key="4">
    <source>
        <dbReference type="Proteomes" id="UP000075714"/>
    </source>
</evidence>
<feature type="compositionally biased region" description="Low complexity" evidence="2">
    <location>
        <begin position="425"/>
        <end position="434"/>
    </location>
</feature>